<evidence type="ECO:0000256" key="2">
    <source>
        <dbReference type="SAM" id="Phobius"/>
    </source>
</evidence>
<proteinExistence type="predicted"/>
<keyword evidence="2" id="KW-0812">Transmembrane</keyword>
<keyword evidence="2" id="KW-1133">Transmembrane helix</keyword>
<dbReference type="PANTHER" id="PTHR22674:SF6">
    <property type="entry name" value="NTPASE KAP FAMILY P-LOOP DOMAIN-CONTAINING PROTEIN 1"/>
    <property type="match status" value="1"/>
</dbReference>
<feature type="region of interest" description="Disordered" evidence="1">
    <location>
        <begin position="661"/>
        <end position="692"/>
    </location>
</feature>
<dbReference type="Pfam" id="PF07693">
    <property type="entry name" value="KAP_NTPase"/>
    <property type="match status" value="1"/>
</dbReference>
<evidence type="ECO:0000256" key="1">
    <source>
        <dbReference type="SAM" id="MobiDB-lite"/>
    </source>
</evidence>
<sequence length="850" mass="92831">MPPNSATGDGLNRRALLVSVGFTAGPDPEGSEASWPRLPFAAAASAALGSALEPFGYEPRFVADLAASEVSKQIEDAITSTPKDGVLIVHFVGHSHVTVSGQLAVIGADGQKTRTTEYWVDLAADHDVRLLLLLDTSHAGRAVRSSEQLPNSNIWVIAGADDDHAAFSGRFTAAVIEALRELAADSGDPYIGYPALVPRVADVLDRLVVEAQALPQRISYTRLDLLRPNEFFFFPLRGTRPASPNARWEVQTRGYGDRPTFDDHLRREALWRSLADLIEPTATTADDQDSGPTVLVIDGPWGTGKTSLAGLARQHLEATERAAEQPDTKPGPLRVRDADRALSGKGPAVWEPAMMRHAPAATTTPPIISVRFDPWAHQTTEQVWAGLTRALLDAVEDKLLPESEESTRRYWFQRNISKLDRMALRRSLRRATISPLLAVSALALLVPIIAQMARSPDDYNLLVFTIAGSNIAVLLTTLALLGSIGHTLWRYFRRPAADFLPADLFVGPIPADATSAEKPAADAALRDPYYRARSGYLYLRQHDVFDVLTDVEKAGHYVVVYIDDLDRCSPRTTADVFEAINVFVNASFPVTRFVLCLDATVVVAHLDEAYPSLGGQRKFARPLDPTPGWSFLRKVVQLLVPVTAMAPGRVEDLLDDLLRSRPDVPDPVSAPDTRPSPAASEQPAAAGAPAPALIDQGSAGDSVVVRQLEALEHHPRVRASLAARAAAFPQLSAREVKRFLTTWQFYVRVFARVDPLAEQDDVVERAEHLVLLAELLVRWPAAQRLHSQRVDGRLGLSLLAESAGDDQAWNQTLRRLRLTGPHHDDFATGVRAILRTPEGLAMTKRAESVL</sequence>
<comment type="caution">
    <text evidence="4">The sequence shown here is derived from an EMBL/GenBank/DDBJ whole genome shotgun (WGS) entry which is preliminary data.</text>
</comment>
<feature type="transmembrane region" description="Helical" evidence="2">
    <location>
        <begin position="431"/>
        <end position="450"/>
    </location>
</feature>
<organism evidence="4 5">
    <name type="scientific">Actinoplanes lutulentus</name>
    <dbReference type="NCBI Taxonomy" id="1287878"/>
    <lineage>
        <taxon>Bacteria</taxon>
        <taxon>Bacillati</taxon>
        <taxon>Actinomycetota</taxon>
        <taxon>Actinomycetes</taxon>
        <taxon>Micromonosporales</taxon>
        <taxon>Micromonosporaceae</taxon>
        <taxon>Actinoplanes</taxon>
    </lineage>
</organism>
<feature type="compositionally biased region" description="Low complexity" evidence="1">
    <location>
        <begin position="675"/>
        <end position="692"/>
    </location>
</feature>
<name>A0A327Z395_9ACTN</name>
<reference evidence="4 5" key="1">
    <citation type="submission" date="2018-06" db="EMBL/GenBank/DDBJ databases">
        <title>Genomic Encyclopedia of Type Strains, Phase III (KMG-III): the genomes of soil and plant-associated and newly described type strains.</title>
        <authorList>
            <person name="Whitman W."/>
        </authorList>
    </citation>
    <scope>NUCLEOTIDE SEQUENCE [LARGE SCALE GENOMIC DNA]</scope>
    <source>
        <strain evidence="4 5">CGMCC 4.7090</strain>
    </source>
</reference>
<dbReference type="EMBL" id="QLMJ01000017">
    <property type="protein sequence ID" value="RAK29681.1"/>
    <property type="molecule type" value="Genomic_DNA"/>
</dbReference>
<dbReference type="SUPFAM" id="SSF52540">
    <property type="entry name" value="P-loop containing nucleoside triphosphate hydrolases"/>
    <property type="match status" value="1"/>
</dbReference>
<evidence type="ECO:0000313" key="4">
    <source>
        <dbReference type="EMBL" id="RAK29681.1"/>
    </source>
</evidence>
<dbReference type="InterPro" id="IPR027417">
    <property type="entry name" value="P-loop_NTPase"/>
</dbReference>
<dbReference type="AlphaFoldDB" id="A0A327Z395"/>
<dbReference type="OrthoDB" id="414967at2"/>
<keyword evidence="5" id="KW-1185">Reference proteome</keyword>
<feature type="transmembrane region" description="Helical" evidence="2">
    <location>
        <begin position="462"/>
        <end position="484"/>
    </location>
</feature>
<gene>
    <name evidence="4" type="ORF">B0I29_1177</name>
</gene>
<accession>A0A327Z395</accession>
<dbReference type="InterPro" id="IPR052754">
    <property type="entry name" value="NTPase_KAP_P-loop"/>
</dbReference>
<keyword evidence="2" id="KW-0472">Membrane</keyword>
<evidence type="ECO:0000313" key="5">
    <source>
        <dbReference type="Proteomes" id="UP000249341"/>
    </source>
</evidence>
<dbReference type="RefSeq" id="WP_111652670.1">
    <property type="nucleotide sequence ID" value="NZ_JACHWI010000013.1"/>
</dbReference>
<evidence type="ECO:0000259" key="3">
    <source>
        <dbReference type="Pfam" id="PF07693"/>
    </source>
</evidence>
<protein>
    <submittedName>
        <fullName evidence="4">KAP-like P-loop domain-containing protein</fullName>
    </submittedName>
</protein>
<feature type="domain" description="KAP NTPase" evidence="3">
    <location>
        <begin position="273"/>
        <end position="657"/>
    </location>
</feature>
<dbReference type="InterPro" id="IPR011646">
    <property type="entry name" value="KAP_P-loop"/>
</dbReference>
<dbReference type="PANTHER" id="PTHR22674">
    <property type="entry name" value="NTPASE, KAP FAMILY P-LOOP DOMAIN-CONTAINING 1"/>
    <property type="match status" value="1"/>
</dbReference>
<dbReference type="Proteomes" id="UP000249341">
    <property type="component" value="Unassembled WGS sequence"/>
</dbReference>